<sequence>MKKRLLDLKKDVRRVNLSDLNFNINSLKTEQDEQTKKIILKEHEYIKLAGKIVLFFFGDVRIKKNW</sequence>
<protein>
    <submittedName>
        <fullName evidence="1">Uncharacterized protein</fullName>
    </submittedName>
</protein>
<gene>
    <name evidence="1" type="ORF">DMC14_000955</name>
</gene>
<evidence type="ECO:0000313" key="1">
    <source>
        <dbReference type="EMBL" id="AZZ65362.1"/>
    </source>
</evidence>
<accession>A0A3Q9V8Z7</accession>
<dbReference type="KEGG" id="mphc:DMC14_000955"/>
<organism evidence="1 2">
    <name type="scientific">Metamycoplasma phocicerebrale</name>
    <dbReference type="NCBI Taxonomy" id="142649"/>
    <lineage>
        <taxon>Bacteria</taxon>
        <taxon>Bacillati</taxon>
        <taxon>Mycoplasmatota</taxon>
        <taxon>Mycoplasmoidales</taxon>
        <taxon>Metamycoplasmataceae</taxon>
        <taxon>Metamycoplasma</taxon>
    </lineage>
</organism>
<keyword evidence="2" id="KW-1185">Reference proteome</keyword>
<proteinExistence type="predicted"/>
<dbReference type="Proteomes" id="UP000256585">
    <property type="component" value="Chromosome"/>
</dbReference>
<evidence type="ECO:0000313" key="2">
    <source>
        <dbReference type="Proteomes" id="UP000256585"/>
    </source>
</evidence>
<dbReference type="EMBL" id="CP033058">
    <property type="protein sequence ID" value="AZZ65362.1"/>
    <property type="molecule type" value="Genomic_DNA"/>
</dbReference>
<dbReference type="RefSeq" id="WP_116171823.1">
    <property type="nucleotide sequence ID" value="NZ_CP033058.2"/>
</dbReference>
<name>A0A3Q9V8Z7_9BACT</name>
<dbReference type="AlphaFoldDB" id="A0A3Q9V8Z7"/>
<reference evidence="1" key="1">
    <citation type="submission" date="2019-03" db="EMBL/GenBank/DDBJ databases">
        <title>Draft Sequence and Annotation of the Mycoplasma phocicerebrale Strain 1049T Genome.</title>
        <authorList>
            <person name="Frasca S.Jr."/>
            <person name="Kutish G.F."/>
            <person name="Castellanos Gell J."/>
            <person name="Michaels D.L."/>
            <person name="Brown D.R."/>
        </authorList>
    </citation>
    <scope>NUCLEOTIDE SEQUENCE</scope>
    <source>
        <strain evidence="1">1049</strain>
    </source>
</reference>